<dbReference type="RefSeq" id="WP_089358339.1">
    <property type="nucleotide sequence ID" value="NZ_FZPD01000007.1"/>
</dbReference>
<proteinExistence type="predicted"/>
<keyword evidence="2" id="KW-1185">Reference proteome</keyword>
<evidence type="ECO:0008006" key="3">
    <source>
        <dbReference type="Google" id="ProtNLM"/>
    </source>
</evidence>
<dbReference type="AlphaFoldDB" id="A0A239M6D7"/>
<evidence type="ECO:0000313" key="1">
    <source>
        <dbReference type="EMBL" id="SNT38295.1"/>
    </source>
</evidence>
<reference evidence="1 2" key="1">
    <citation type="submission" date="2017-06" db="EMBL/GenBank/DDBJ databases">
        <authorList>
            <person name="Kim H.J."/>
            <person name="Triplett B.A."/>
        </authorList>
    </citation>
    <scope>NUCLEOTIDE SEQUENCE [LARGE SCALE GENOMIC DNA]</scope>
    <source>
        <strain evidence="1 2">DSM 19307</strain>
    </source>
</reference>
<dbReference type="Pfam" id="PF11376">
    <property type="entry name" value="DUF3179"/>
    <property type="match status" value="1"/>
</dbReference>
<accession>A0A239M6D7</accession>
<name>A0A239M6D7_EKHLU</name>
<dbReference type="Proteomes" id="UP000198393">
    <property type="component" value="Unassembled WGS sequence"/>
</dbReference>
<dbReference type="InterPro" id="IPR021516">
    <property type="entry name" value="DUF3179"/>
</dbReference>
<evidence type="ECO:0000313" key="2">
    <source>
        <dbReference type="Proteomes" id="UP000198393"/>
    </source>
</evidence>
<sequence length="374" mass="42305">MIRALLILCSVGVLFSCGSDDKEITPSIRDPKVVGVINDEVGGVPVVIYADAPKRLIVAYQRETTISNELLEFTHSDSGYPVILQDQHGNEYDIGGNLVNSDMEIALKPIDQVAGYWFFFPSFYKELHFHSGQTIANPNFGNNREDWLVNTDFIFSGSFRDGIPSIDEPKHVRLEGRALIENEFYSGLDEEELVVVVKSGEQNYIYPHRILEYHEVLNDNINGNPIVLSYCPLTGTSKVWSRNILNKEVEFGVSGLLYNNNLILYDRTSETLWSQILSLGINGEYISQETSDITLLEMSVSSVQSMKGVNNYLTTETGFNFDYSSSLYDSYKTDNRVSFPLSHQNDLLHPKERVLGIPFGENVKIYQFSDFKNN</sequence>
<dbReference type="OrthoDB" id="9806357at2"/>
<organism evidence="1 2">
    <name type="scientific">Ekhidna lutea</name>
    <dbReference type="NCBI Taxonomy" id="447679"/>
    <lineage>
        <taxon>Bacteria</taxon>
        <taxon>Pseudomonadati</taxon>
        <taxon>Bacteroidota</taxon>
        <taxon>Cytophagia</taxon>
        <taxon>Cytophagales</taxon>
        <taxon>Reichenbachiellaceae</taxon>
        <taxon>Ekhidna</taxon>
    </lineage>
</organism>
<protein>
    <recommendedName>
        <fullName evidence="3">DUF3179 domain-containing protein</fullName>
    </recommendedName>
</protein>
<dbReference type="EMBL" id="FZPD01000007">
    <property type="protein sequence ID" value="SNT38295.1"/>
    <property type="molecule type" value="Genomic_DNA"/>
</dbReference>
<dbReference type="PROSITE" id="PS51257">
    <property type="entry name" value="PROKAR_LIPOPROTEIN"/>
    <property type="match status" value="1"/>
</dbReference>
<gene>
    <name evidence="1" type="ORF">SAMN05421640_3673</name>
</gene>